<evidence type="ECO:0000313" key="2">
    <source>
        <dbReference type="Proteomes" id="UP000031521"/>
    </source>
</evidence>
<dbReference type="Proteomes" id="UP000031521">
    <property type="component" value="Chromosome"/>
</dbReference>
<evidence type="ECO:0000313" key="1">
    <source>
        <dbReference type="EMBL" id="AJE45642.1"/>
    </source>
</evidence>
<proteinExistence type="predicted"/>
<accession>A0A0B5DZN3</accession>
<keyword evidence="2" id="KW-1185">Reference proteome</keyword>
<sequence>MVVTSSDLERVEETLAQRLLVDGEAPGVVLRGLLRERADLDPLTLGFLMTTVASDLHGWPGPEYRRLAGEAFEAAALLMCESWALGFDLSGAPGAARAALLELWAETEPAQQASTTTDPTE</sequence>
<dbReference type="AlphaFoldDB" id="A0A0B5DZN3"/>
<dbReference type="KEGG" id="cid:P73_0927"/>
<gene>
    <name evidence="1" type="ORF">P73_0927</name>
</gene>
<name>A0A0B5DZN3_9RHOB</name>
<reference evidence="1 2" key="1">
    <citation type="journal article" date="2014" name="Int. J. Syst. Evol. Microbiol.">
        <title>Celeribacter indicus sp. nov., a polycyclic aromatic hydrocarbon-degrading bacterium from deep-sea sediment and reclassification of Huaishuia halophila as Celeribacter halophilus comb. nov.</title>
        <authorList>
            <person name="Lai Q."/>
            <person name="Cao J."/>
            <person name="Yuan J."/>
            <person name="Li F."/>
            <person name="Shao Z."/>
        </authorList>
    </citation>
    <scope>NUCLEOTIDE SEQUENCE [LARGE SCALE GENOMIC DNA]</scope>
    <source>
        <strain evidence="1">P73</strain>
    </source>
</reference>
<protein>
    <submittedName>
        <fullName evidence="1">Uncharacterized protein</fullName>
    </submittedName>
</protein>
<dbReference type="EMBL" id="CP004393">
    <property type="protein sequence ID" value="AJE45642.1"/>
    <property type="molecule type" value="Genomic_DNA"/>
</dbReference>
<dbReference type="HOGENOM" id="CLU_2033884_0_0_5"/>
<organism evidence="1 2">
    <name type="scientific">Celeribacter indicus</name>
    <dbReference type="NCBI Taxonomy" id="1208324"/>
    <lineage>
        <taxon>Bacteria</taxon>
        <taxon>Pseudomonadati</taxon>
        <taxon>Pseudomonadota</taxon>
        <taxon>Alphaproteobacteria</taxon>
        <taxon>Rhodobacterales</taxon>
        <taxon>Roseobacteraceae</taxon>
        <taxon>Celeribacter</taxon>
    </lineage>
</organism>